<sequence>MQEPFINSEHQLVKDIREMTSEQVNKIYSENGIQIIKQCDTTDIFSVKIWNNISILHIFIIILLFVIVFTFEITSRIYAS</sequence>
<evidence type="ECO:0008006" key="4">
    <source>
        <dbReference type="Google" id="ProtNLM"/>
    </source>
</evidence>
<organism evidence="2">
    <name type="scientific">Bodo saltans virus</name>
    <dbReference type="NCBI Taxonomy" id="2024608"/>
    <lineage>
        <taxon>Viruses</taxon>
        <taxon>Varidnaviria</taxon>
        <taxon>Bamfordvirae</taxon>
        <taxon>Nucleocytoviricota</taxon>
        <taxon>Megaviricetes</taxon>
        <taxon>Imitervirales</taxon>
        <taxon>Mimiviridae</taxon>
        <taxon>Klosneuvirinae</taxon>
        <taxon>Theiavirus</taxon>
        <taxon>Theiavirus salishense</taxon>
    </lineage>
</organism>
<proteinExistence type="predicted"/>
<protein>
    <recommendedName>
        <fullName evidence="4">Transmembrane protein</fullName>
    </recommendedName>
</protein>
<keyword evidence="1" id="KW-0812">Transmembrane</keyword>
<feature type="transmembrane region" description="Helical" evidence="1">
    <location>
        <begin position="55"/>
        <end position="74"/>
    </location>
</feature>
<dbReference type="EMBL" id="MF782455">
    <property type="protein sequence ID" value="ATZ80515.1"/>
    <property type="molecule type" value="Genomic_DNA"/>
</dbReference>
<dbReference type="Proteomes" id="UP000240325">
    <property type="component" value="Segment"/>
</dbReference>
<evidence type="ECO:0000313" key="2">
    <source>
        <dbReference type="EMBL" id="ATZ80515.1"/>
    </source>
</evidence>
<keyword evidence="1" id="KW-0472">Membrane</keyword>
<keyword evidence="1" id="KW-1133">Transmembrane helix</keyword>
<accession>A0A2H4UUL6</accession>
<evidence type="ECO:0000313" key="3">
    <source>
        <dbReference type="Proteomes" id="UP000240325"/>
    </source>
</evidence>
<gene>
    <name evidence="2" type="ORF">BMW23_0463</name>
</gene>
<keyword evidence="3" id="KW-1185">Reference proteome</keyword>
<name>A0A2H4UUL6_9VIRU</name>
<reference evidence="2" key="1">
    <citation type="journal article" date="2017" name="Elife">
        <title>The kinetoplastid-infecting Bodo saltans virus (BsV), a window into the most abundant giant viruses in the sea.</title>
        <authorList>
            <person name="Deeg C.M."/>
            <person name="Chow C.-E.T."/>
            <person name="Suttle C.A."/>
        </authorList>
    </citation>
    <scope>NUCLEOTIDE SEQUENCE</scope>
    <source>
        <strain evidence="2">NG1</strain>
    </source>
</reference>
<evidence type="ECO:0000256" key="1">
    <source>
        <dbReference type="SAM" id="Phobius"/>
    </source>
</evidence>